<evidence type="ECO:0000313" key="3">
    <source>
        <dbReference type="Proteomes" id="UP000658131"/>
    </source>
</evidence>
<comment type="caution">
    <text evidence="2">The sequence shown here is derived from an EMBL/GenBank/DDBJ whole genome shotgun (WGS) entry which is preliminary data.</text>
</comment>
<protein>
    <submittedName>
        <fullName evidence="2">SpoVA/SpoVAEb family sporulation membrane protein</fullName>
    </submittedName>
</protein>
<dbReference type="Pfam" id="PF03862">
    <property type="entry name" value="SpoVAC_SpoVAEB"/>
    <property type="match status" value="1"/>
</dbReference>
<feature type="transmembrane region" description="Helical" evidence="1">
    <location>
        <begin position="21"/>
        <end position="43"/>
    </location>
</feature>
<dbReference type="Proteomes" id="UP000658131">
    <property type="component" value="Unassembled WGS sequence"/>
</dbReference>
<gene>
    <name evidence="2" type="ORF">H8717_08355</name>
</gene>
<dbReference type="InterPro" id="IPR005562">
    <property type="entry name" value="SpoVA"/>
</dbReference>
<proteinExistence type="predicted"/>
<sequence>MQLSNQDYDQMVKKASPPSKIAATLPGAFLIGGLICLLGQTLIDGYAALGVEQKFCPVAASCTLVALAALLTGLNVFDNIAKYAGAGTLVPITGFANAVAAPALEFKTEGMVLGVGAKMFLIAGPVIVYGVAAGVLYGLIIWLFGLY</sequence>
<dbReference type="PANTHER" id="PTHR38450">
    <property type="entry name" value="STAGE V SPORULATION PROTEIN AC-RELATED"/>
    <property type="match status" value="1"/>
</dbReference>
<feature type="transmembrane region" description="Helical" evidence="1">
    <location>
        <begin position="80"/>
        <end position="100"/>
    </location>
</feature>
<keyword evidence="1" id="KW-0812">Transmembrane</keyword>
<dbReference type="RefSeq" id="WP_262399945.1">
    <property type="nucleotide sequence ID" value="NZ_JACRTB010000011.1"/>
</dbReference>
<keyword evidence="1" id="KW-1133">Transmembrane helix</keyword>
<keyword evidence="1" id="KW-0472">Membrane</keyword>
<name>A0ABR7NJ27_9FIRM</name>
<dbReference type="EMBL" id="JACRTB010000011">
    <property type="protein sequence ID" value="MBC8576414.1"/>
    <property type="molecule type" value="Genomic_DNA"/>
</dbReference>
<organism evidence="2 3">
    <name type="scientific">Yanshouia hominis</name>
    <dbReference type="NCBI Taxonomy" id="2763673"/>
    <lineage>
        <taxon>Bacteria</taxon>
        <taxon>Bacillati</taxon>
        <taxon>Bacillota</taxon>
        <taxon>Clostridia</taxon>
        <taxon>Eubacteriales</taxon>
        <taxon>Oscillospiraceae</taxon>
        <taxon>Yanshouia</taxon>
    </lineage>
</organism>
<evidence type="ECO:0000313" key="2">
    <source>
        <dbReference type="EMBL" id="MBC8576414.1"/>
    </source>
</evidence>
<keyword evidence="3" id="KW-1185">Reference proteome</keyword>
<evidence type="ECO:0000256" key="1">
    <source>
        <dbReference type="SAM" id="Phobius"/>
    </source>
</evidence>
<reference evidence="2 3" key="1">
    <citation type="submission" date="2020-08" db="EMBL/GenBank/DDBJ databases">
        <title>Genome public.</title>
        <authorList>
            <person name="Liu C."/>
            <person name="Sun Q."/>
        </authorList>
    </citation>
    <scope>NUCLEOTIDE SEQUENCE [LARGE SCALE GENOMIC DNA]</scope>
    <source>
        <strain evidence="2 3">BX1</strain>
    </source>
</reference>
<feature type="transmembrane region" description="Helical" evidence="1">
    <location>
        <begin position="55"/>
        <end position="74"/>
    </location>
</feature>
<accession>A0ABR7NJ27</accession>
<feature type="transmembrane region" description="Helical" evidence="1">
    <location>
        <begin position="120"/>
        <end position="144"/>
    </location>
</feature>
<dbReference type="PANTHER" id="PTHR38450:SF1">
    <property type="entry name" value="STAGE V SPORULATION PROTEIN AC"/>
    <property type="match status" value="1"/>
</dbReference>